<dbReference type="PROSITE" id="PS00101">
    <property type="entry name" value="HEXAPEP_TRANSFERASES"/>
    <property type="match status" value="1"/>
</dbReference>
<proteinExistence type="inferred from homology"/>
<dbReference type="HOGENOM" id="CLU_051638_7_2_6"/>
<organism evidence="5 6">
    <name type="scientific">Coxiella burnetii (strain Dugway 5J108-111)</name>
    <dbReference type="NCBI Taxonomy" id="434922"/>
    <lineage>
        <taxon>Bacteria</taxon>
        <taxon>Pseudomonadati</taxon>
        <taxon>Pseudomonadota</taxon>
        <taxon>Gammaproteobacteria</taxon>
        <taxon>Legionellales</taxon>
        <taxon>Coxiellaceae</taxon>
        <taxon>Coxiella</taxon>
    </lineage>
</organism>
<evidence type="ECO:0000313" key="6">
    <source>
        <dbReference type="Proteomes" id="UP000008555"/>
    </source>
</evidence>
<sequence length="183" mass="20009">MSHIFDELDNAYKQKEAYLLDHWNRSLPFQDAMFDRWERAQRLGFGEDVSIYNSALVFGNVAVGANSWIGPYVILDGSGGRLSIGCYCSISAGVHMYTHDSVAWAVTGGKSVYQKGDVTIGNCCYIAPQSIIKMGIKIGDHSIIGANSFVNTNVPAYSIVAGSPAKVIGKVEIINDKVNLKYY</sequence>
<evidence type="ECO:0000256" key="3">
    <source>
        <dbReference type="ARBA" id="ARBA00022737"/>
    </source>
</evidence>
<dbReference type="Gene3D" id="2.160.10.10">
    <property type="entry name" value="Hexapeptide repeat proteins"/>
    <property type="match status" value="1"/>
</dbReference>
<dbReference type="PANTHER" id="PTHR43300">
    <property type="entry name" value="ACETYLTRANSFERASE"/>
    <property type="match status" value="1"/>
</dbReference>
<evidence type="ECO:0000313" key="5">
    <source>
        <dbReference type="EMBL" id="ABS78439.1"/>
    </source>
</evidence>
<dbReference type="PANTHER" id="PTHR43300:SF11">
    <property type="entry name" value="ACETYLTRANSFERASE RV3034C-RELATED"/>
    <property type="match status" value="1"/>
</dbReference>
<evidence type="ECO:0000256" key="4">
    <source>
        <dbReference type="ARBA" id="ARBA00023315"/>
    </source>
</evidence>
<dbReference type="InterPro" id="IPR011004">
    <property type="entry name" value="Trimer_LpxA-like_sf"/>
</dbReference>
<dbReference type="Pfam" id="PF00132">
    <property type="entry name" value="Hexapep"/>
    <property type="match status" value="1"/>
</dbReference>
<accession>A9KFI6</accession>
<name>A9KFI6_COXBN</name>
<dbReference type="Proteomes" id="UP000008555">
    <property type="component" value="Chromosome"/>
</dbReference>
<comment type="similarity">
    <text evidence="1">Belongs to the transferase hexapeptide repeat family.</text>
</comment>
<dbReference type="KEGG" id="cbd:CBUD_0897"/>
<dbReference type="GO" id="GO:0016746">
    <property type="term" value="F:acyltransferase activity"/>
    <property type="evidence" value="ECO:0007669"/>
    <property type="project" value="UniProtKB-KW"/>
</dbReference>
<keyword evidence="3" id="KW-0677">Repeat</keyword>
<dbReference type="InterPro" id="IPR001451">
    <property type="entry name" value="Hexapep"/>
</dbReference>
<dbReference type="AlphaFoldDB" id="A9KFI6"/>
<evidence type="ECO:0000256" key="2">
    <source>
        <dbReference type="ARBA" id="ARBA00022679"/>
    </source>
</evidence>
<dbReference type="RefSeq" id="WP_011996816.1">
    <property type="nucleotide sequence ID" value="NC_009727.1"/>
</dbReference>
<keyword evidence="4" id="KW-0012">Acyltransferase</keyword>
<keyword evidence="2 5" id="KW-0808">Transferase</keyword>
<dbReference type="InterPro" id="IPR050179">
    <property type="entry name" value="Trans_hexapeptide_repeat"/>
</dbReference>
<protein>
    <submittedName>
        <fullName evidence="5">Bacterial transferase family (Hexapeptide motif)</fullName>
    </submittedName>
</protein>
<dbReference type="EMBL" id="CP000733">
    <property type="protein sequence ID" value="ABS78439.1"/>
    <property type="molecule type" value="Genomic_DNA"/>
</dbReference>
<gene>
    <name evidence="5" type="ordered locus">CBUD_0897</name>
</gene>
<evidence type="ECO:0000256" key="1">
    <source>
        <dbReference type="ARBA" id="ARBA00007274"/>
    </source>
</evidence>
<reference evidence="5 6" key="1">
    <citation type="journal article" date="2009" name="Infect. Immun.">
        <title>Comparative genomics reveal extensive transposon-mediated genomic plasticity and diversity among potential effector proteins within the genus Coxiella.</title>
        <authorList>
            <person name="Beare P.A."/>
            <person name="Unsworth N."/>
            <person name="Andoh M."/>
            <person name="Voth D.E."/>
            <person name="Omsland A."/>
            <person name="Gilk S.D."/>
            <person name="Williams K.P."/>
            <person name="Sobral B.W."/>
            <person name="Kupko J.J.III."/>
            <person name="Porcella S.F."/>
            <person name="Samuel J.E."/>
            <person name="Heinzen R.A."/>
        </authorList>
    </citation>
    <scope>NUCLEOTIDE SEQUENCE [LARGE SCALE GENOMIC DNA]</scope>
    <source>
        <strain evidence="5 6">Dugway 5J108-111</strain>
    </source>
</reference>
<dbReference type="InterPro" id="IPR018357">
    <property type="entry name" value="Hexapep_transf_CS"/>
</dbReference>
<dbReference type="SUPFAM" id="SSF51161">
    <property type="entry name" value="Trimeric LpxA-like enzymes"/>
    <property type="match status" value="1"/>
</dbReference>
<dbReference type="CDD" id="cd04647">
    <property type="entry name" value="LbH_MAT_like"/>
    <property type="match status" value="1"/>
</dbReference>